<protein>
    <recommendedName>
        <fullName evidence="5">General secretion pathway GspH domain-containing protein</fullName>
    </recommendedName>
</protein>
<evidence type="ECO:0000256" key="1">
    <source>
        <dbReference type="SAM" id="MobiDB-lite"/>
    </source>
</evidence>
<dbReference type="RefSeq" id="WP_345328389.1">
    <property type="nucleotide sequence ID" value="NZ_BAABGA010000120.1"/>
</dbReference>
<accession>A0ABP8NW52</accession>
<keyword evidence="4" id="KW-1185">Reference proteome</keyword>
<dbReference type="NCBIfam" id="TIGR02532">
    <property type="entry name" value="IV_pilin_GFxxxE"/>
    <property type="match status" value="1"/>
</dbReference>
<organism evidence="3 4">
    <name type="scientific">Novipirellula rosea</name>
    <dbReference type="NCBI Taxonomy" id="1031540"/>
    <lineage>
        <taxon>Bacteria</taxon>
        <taxon>Pseudomonadati</taxon>
        <taxon>Planctomycetota</taxon>
        <taxon>Planctomycetia</taxon>
        <taxon>Pirellulales</taxon>
        <taxon>Pirellulaceae</taxon>
        <taxon>Novipirellula</taxon>
    </lineage>
</organism>
<evidence type="ECO:0000256" key="2">
    <source>
        <dbReference type="SAM" id="Phobius"/>
    </source>
</evidence>
<dbReference type="InterPro" id="IPR045584">
    <property type="entry name" value="Pilin-like"/>
</dbReference>
<dbReference type="PROSITE" id="PS00409">
    <property type="entry name" value="PROKAR_NTER_METHYL"/>
    <property type="match status" value="1"/>
</dbReference>
<sequence>MKAAKEKTASQSSRTLATPASPTLTRKQSACGPVRAGLSLIEITIVLVILGIMAAAAAPRWADSLQRYRVANTANRMVADLKRAQLTAFRSSTAKTVTFYVDREQYSIEDVRPLERPSGDYLVKLNESPYKSSLVSVWGRTGTQTLTFNGFGIPNRGGNIIVGSGRLQTTITVDAVTGTAVIQ</sequence>
<evidence type="ECO:0000313" key="3">
    <source>
        <dbReference type="EMBL" id="GAA4472904.1"/>
    </source>
</evidence>
<proteinExistence type="predicted"/>
<dbReference type="InterPro" id="IPR012902">
    <property type="entry name" value="N_methyl_site"/>
</dbReference>
<feature type="compositionally biased region" description="Polar residues" evidence="1">
    <location>
        <begin position="9"/>
        <end position="28"/>
    </location>
</feature>
<keyword evidence="2" id="KW-0812">Transmembrane</keyword>
<keyword evidence="2" id="KW-0472">Membrane</keyword>
<evidence type="ECO:0008006" key="5">
    <source>
        <dbReference type="Google" id="ProtNLM"/>
    </source>
</evidence>
<dbReference type="SUPFAM" id="SSF54523">
    <property type="entry name" value="Pili subunits"/>
    <property type="match status" value="1"/>
</dbReference>
<comment type="caution">
    <text evidence="3">The sequence shown here is derived from an EMBL/GenBank/DDBJ whole genome shotgun (WGS) entry which is preliminary data.</text>
</comment>
<reference evidence="4" key="1">
    <citation type="journal article" date="2019" name="Int. J. Syst. Evol. Microbiol.">
        <title>The Global Catalogue of Microorganisms (GCM) 10K type strain sequencing project: providing services to taxonomists for standard genome sequencing and annotation.</title>
        <authorList>
            <consortium name="The Broad Institute Genomics Platform"/>
            <consortium name="The Broad Institute Genome Sequencing Center for Infectious Disease"/>
            <person name="Wu L."/>
            <person name="Ma J."/>
        </authorList>
    </citation>
    <scope>NUCLEOTIDE SEQUENCE [LARGE SCALE GENOMIC DNA]</scope>
    <source>
        <strain evidence="4">JCM 17759</strain>
    </source>
</reference>
<dbReference type="Proteomes" id="UP001500840">
    <property type="component" value="Unassembled WGS sequence"/>
</dbReference>
<keyword evidence="2" id="KW-1133">Transmembrane helix</keyword>
<name>A0ABP8NW52_9BACT</name>
<dbReference type="Gene3D" id="3.30.700.10">
    <property type="entry name" value="Glycoprotein, Type 4 Pilin"/>
    <property type="match status" value="1"/>
</dbReference>
<gene>
    <name evidence="3" type="ORF">GCM10023156_70150</name>
</gene>
<evidence type="ECO:0000313" key="4">
    <source>
        <dbReference type="Proteomes" id="UP001500840"/>
    </source>
</evidence>
<dbReference type="EMBL" id="BAABGA010000120">
    <property type="protein sequence ID" value="GAA4472904.1"/>
    <property type="molecule type" value="Genomic_DNA"/>
</dbReference>
<feature type="transmembrane region" description="Helical" evidence="2">
    <location>
        <begin position="36"/>
        <end position="58"/>
    </location>
</feature>
<feature type="region of interest" description="Disordered" evidence="1">
    <location>
        <begin position="1"/>
        <end position="28"/>
    </location>
</feature>